<dbReference type="GO" id="GO:0005506">
    <property type="term" value="F:iron ion binding"/>
    <property type="evidence" value="ECO:0007669"/>
    <property type="project" value="UniProtKB-UniRule"/>
</dbReference>
<dbReference type="CDD" id="cd21119">
    <property type="entry name" value="SPASM_PqqE"/>
    <property type="match status" value="1"/>
</dbReference>
<dbReference type="SMART" id="SM00729">
    <property type="entry name" value="Elp3"/>
    <property type="match status" value="1"/>
</dbReference>
<dbReference type="GO" id="GO:1904047">
    <property type="term" value="F:S-adenosyl-L-methionine binding"/>
    <property type="evidence" value="ECO:0007669"/>
    <property type="project" value="UniProtKB-UniRule"/>
</dbReference>
<comment type="pathway">
    <text evidence="8">Cofactor biosynthesis; pyrroloquinoline quinone biosynthesis.</text>
</comment>
<comment type="similarity">
    <text evidence="8">Belongs to the radical SAM superfamily. PqqE family.</text>
</comment>
<sequence>MAATDAGADATDASGPTSSAPIPMAMLAEVTHRCPLKCPYCSNPLELVRRNEELSTEEWIDVFRQAAEMGVLHLHLSGGEPAARRDLEELTAAASTLDLYTNLITSGVGLTAERVAALVERGLDHVQLSIQGADAAQANRIGGYRSGHETKLRVAEWIRAEGVPLTVNAVVHRQNLDDLPEIIALAERLGAKRLEVANTQYHGWAYVNRAALMPTREQALRASRIVDDARTRLAGAMVIDYVPPDYLGRYPKPCMGGWARFGLNVTPNGRVLPCHAAETIPTLRFETVRERPLAAIWADGPAFTAFRGTDWMPEPCRGCERKEVDWGGCRCQAFAFTGDAANTDPACSRSPLHDEMRRVAEADAAMPRDAAFTPRAFA</sequence>
<accession>A0A8B2NL53</accession>
<dbReference type="SFLD" id="SFLDS00029">
    <property type="entry name" value="Radical_SAM"/>
    <property type="match status" value="1"/>
</dbReference>
<comment type="caution">
    <text evidence="11">The sequence shown here is derived from an EMBL/GenBank/DDBJ whole genome shotgun (WGS) entry which is preliminary data.</text>
</comment>
<dbReference type="SFLD" id="SFLDF00280">
    <property type="entry name" value="coenzyme_PQQ_synthesis_protein"/>
    <property type="match status" value="1"/>
</dbReference>
<reference evidence="11 12" key="1">
    <citation type="submission" date="2018-05" db="EMBL/GenBank/DDBJ databases">
        <title>Acuticoccus sediminis sp. nov., isolated from deep-sea sediment of Indian Ocean.</title>
        <authorList>
            <person name="Liu X."/>
            <person name="Lai Q."/>
            <person name="Du Y."/>
            <person name="Sun F."/>
            <person name="Zhang X."/>
            <person name="Wang S."/>
            <person name="Shao Z."/>
        </authorList>
    </citation>
    <scope>NUCLEOTIDE SEQUENCE [LARGE SCALE GENOMIC DNA]</scope>
    <source>
        <strain evidence="11 12">PTG4-2</strain>
    </source>
</reference>
<dbReference type="EMBL" id="QHHQ01000004">
    <property type="protein sequence ID" value="RAI00236.1"/>
    <property type="molecule type" value="Genomic_DNA"/>
</dbReference>
<comment type="catalytic activity">
    <reaction evidence="8">
        <text>[PQQ precursor protein] + S-adenosyl-L-methionine = E-Y cross-linked-[PQQ precursor protein] + 5'-deoxyadenosine + L-methionine + H(+)</text>
        <dbReference type="Rhea" id="RHEA:56836"/>
        <dbReference type="Rhea" id="RHEA-COMP:14800"/>
        <dbReference type="Rhea" id="RHEA-COMP:14801"/>
        <dbReference type="ChEBI" id="CHEBI:15378"/>
        <dbReference type="ChEBI" id="CHEBI:17319"/>
        <dbReference type="ChEBI" id="CHEBI:57844"/>
        <dbReference type="ChEBI" id="CHEBI:59789"/>
        <dbReference type="ChEBI" id="CHEBI:141026"/>
        <dbReference type="ChEBI" id="CHEBI:141027"/>
        <dbReference type="EC" id="1.21.98.4"/>
    </reaction>
</comment>
<dbReference type="AlphaFoldDB" id="A0A8B2NL53"/>
<keyword evidence="3 8" id="KW-0479">Metal-binding</keyword>
<evidence type="ECO:0000259" key="10">
    <source>
        <dbReference type="PROSITE" id="PS51918"/>
    </source>
</evidence>
<dbReference type="SFLD" id="SFLDG01067">
    <property type="entry name" value="SPASM/twitch_domain_containing"/>
    <property type="match status" value="1"/>
</dbReference>
<organism evidence="11 12">
    <name type="scientific">Acuticoccus sediminis</name>
    <dbReference type="NCBI Taxonomy" id="2184697"/>
    <lineage>
        <taxon>Bacteria</taxon>
        <taxon>Pseudomonadati</taxon>
        <taxon>Pseudomonadota</taxon>
        <taxon>Alphaproteobacteria</taxon>
        <taxon>Hyphomicrobiales</taxon>
        <taxon>Amorphaceae</taxon>
        <taxon>Acuticoccus</taxon>
    </lineage>
</organism>
<dbReference type="PROSITE" id="PS51918">
    <property type="entry name" value="RADICAL_SAM"/>
    <property type="match status" value="1"/>
</dbReference>
<dbReference type="Pfam" id="PF13186">
    <property type="entry name" value="SPASM"/>
    <property type="match status" value="1"/>
</dbReference>
<feature type="binding site" evidence="8">
    <location>
        <position position="38"/>
    </location>
    <ligand>
        <name>[4Fe-4S] cluster</name>
        <dbReference type="ChEBI" id="CHEBI:49883"/>
        <note>4Fe-4S-S-AdoMet</note>
    </ligand>
</feature>
<dbReference type="SFLD" id="SFLDG01386">
    <property type="entry name" value="main_SPASM_domain-containing"/>
    <property type="match status" value="1"/>
</dbReference>
<comment type="function">
    <text evidence="8">Catalyzes the cross-linking of a glutamate residue and a tyrosine residue in the PqqA protein as part of the biosynthesis of pyrroloquinoline quinone (PQQ).</text>
</comment>
<dbReference type="SUPFAM" id="SSF102114">
    <property type="entry name" value="Radical SAM enzymes"/>
    <property type="match status" value="1"/>
</dbReference>
<evidence type="ECO:0000256" key="9">
    <source>
        <dbReference type="SAM" id="MobiDB-lite"/>
    </source>
</evidence>
<evidence type="ECO:0000256" key="3">
    <source>
        <dbReference type="ARBA" id="ARBA00022723"/>
    </source>
</evidence>
<evidence type="ECO:0000256" key="4">
    <source>
        <dbReference type="ARBA" id="ARBA00022905"/>
    </source>
</evidence>
<evidence type="ECO:0000256" key="5">
    <source>
        <dbReference type="ARBA" id="ARBA00023002"/>
    </source>
</evidence>
<dbReference type="PIRSF" id="PIRSF037420">
    <property type="entry name" value="PQQ_syn_pqqE"/>
    <property type="match status" value="1"/>
</dbReference>
<dbReference type="GO" id="GO:0009975">
    <property type="term" value="F:cyclase activity"/>
    <property type="evidence" value="ECO:0007669"/>
    <property type="project" value="UniProtKB-UniRule"/>
</dbReference>
<name>A0A8B2NL53_9HYPH</name>
<dbReference type="PANTHER" id="PTHR11228:SF7">
    <property type="entry name" value="PQQA PEPTIDE CYCLASE"/>
    <property type="match status" value="1"/>
</dbReference>
<feature type="binding site" evidence="8">
    <location>
        <position position="34"/>
    </location>
    <ligand>
        <name>[4Fe-4S] cluster</name>
        <dbReference type="ChEBI" id="CHEBI:49883"/>
        <note>4Fe-4S-S-AdoMet</note>
    </ligand>
</feature>
<keyword evidence="6 8" id="KW-0408">Iron</keyword>
<feature type="domain" description="Radical SAM core" evidence="10">
    <location>
        <begin position="20"/>
        <end position="236"/>
    </location>
</feature>
<keyword evidence="5 8" id="KW-0560">Oxidoreductase</keyword>
<dbReference type="InterPro" id="IPR011843">
    <property type="entry name" value="PQQ_synth_PqqE_bac"/>
</dbReference>
<evidence type="ECO:0000313" key="11">
    <source>
        <dbReference type="EMBL" id="RAI00236.1"/>
    </source>
</evidence>
<dbReference type="InterPro" id="IPR058240">
    <property type="entry name" value="rSAM_sf"/>
</dbReference>
<dbReference type="NCBIfam" id="TIGR02109">
    <property type="entry name" value="PQQ_syn_pqqE"/>
    <property type="match status" value="1"/>
</dbReference>
<evidence type="ECO:0000256" key="1">
    <source>
        <dbReference type="ARBA" id="ARBA00022485"/>
    </source>
</evidence>
<evidence type="ECO:0000256" key="6">
    <source>
        <dbReference type="ARBA" id="ARBA00023004"/>
    </source>
</evidence>
<dbReference type="PANTHER" id="PTHR11228">
    <property type="entry name" value="RADICAL SAM DOMAIN PROTEIN"/>
    <property type="match status" value="1"/>
</dbReference>
<dbReference type="Pfam" id="PF04055">
    <property type="entry name" value="Radical_SAM"/>
    <property type="match status" value="1"/>
</dbReference>
<feature type="binding site" evidence="8">
    <location>
        <position position="41"/>
    </location>
    <ligand>
        <name>[4Fe-4S] cluster</name>
        <dbReference type="ChEBI" id="CHEBI:49883"/>
        <note>4Fe-4S-S-AdoMet</note>
    </ligand>
</feature>
<dbReference type="OrthoDB" id="9792276at2"/>
<dbReference type="EC" id="1.21.98.4" evidence="8"/>
<dbReference type="UniPathway" id="UPA00539"/>
<dbReference type="HAMAP" id="MF_00660">
    <property type="entry name" value="PqqE"/>
    <property type="match status" value="1"/>
</dbReference>
<dbReference type="Proteomes" id="UP000249590">
    <property type="component" value="Unassembled WGS sequence"/>
</dbReference>
<dbReference type="Gene3D" id="3.20.20.70">
    <property type="entry name" value="Aldolase class I"/>
    <property type="match status" value="1"/>
</dbReference>
<dbReference type="InterPro" id="IPR050377">
    <property type="entry name" value="Radical_SAM_PqqE_MftC-like"/>
</dbReference>
<dbReference type="InterPro" id="IPR007197">
    <property type="entry name" value="rSAM"/>
</dbReference>
<evidence type="ECO:0000256" key="2">
    <source>
        <dbReference type="ARBA" id="ARBA00022691"/>
    </source>
</evidence>
<dbReference type="InterPro" id="IPR006638">
    <property type="entry name" value="Elp3/MiaA/NifB-like_rSAM"/>
</dbReference>
<evidence type="ECO:0000313" key="12">
    <source>
        <dbReference type="Proteomes" id="UP000249590"/>
    </source>
</evidence>
<proteinExistence type="inferred from homology"/>
<feature type="region of interest" description="Disordered" evidence="9">
    <location>
        <begin position="1"/>
        <end position="20"/>
    </location>
</feature>
<gene>
    <name evidence="8 11" type="primary">pqqE</name>
    <name evidence="11" type="ORF">DLJ53_21260</name>
</gene>
<keyword evidence="2 8" id="KW-0949">S-adenosyl-L-methionine</keyword>
<dbReference type="GO" id="GO:0016491">
    <property type="term" value="F:oxidoreductase activity"/>
    <property type="evidence" value="ECO:0007669"/>
    <property type="project" value="UniProtKB-KW"/>
</dbReference>
<evidence type="ECO:0000256" key="7">
    <source>
        <dbReference type="ARBA" id="ARBA00023014"/>
    </source>
</evidence>
<feature type="compositionally biased region" description="Low complexity" evidence="9">
    <location>
        <begin position="1"/>
        <end position="13"/>
    </location>
</feature>
<dbReference type="GO" id="GO:0051539">
    <property type="term" value="F:4 iron, 4 sulfur cluster binding"/>
    <property type="evidence" value="ECO:0007669"/>
    <property type="project" value="UniProtKB-KW"/>
</dbReference>
<dbReference type="CDD" id="cd01335">
    <property type="entry name" value="Radical_SAM"/>
    <property type="match status" value="1"/>
</dbReference>
<dbReference type="GO" id="GO:0018189">
    <property type="term" value="P:pyrroloquinoline quinone biosynthetic process"/>
    <property type="evidence" value="ECO:0007669"/>
    <property type="project" value="UniProtKB-UniRule"/>
</dbReference>
<keyword evidence="1 8" id="KW-0004">4Fe-4S</keyword>
<keyword evidence="12" id="KW-1185">Reference proteome</keyword>
<protein>
    <recommendedName>
        <fullName evidence="8">PqqA peptide cyclase</fullName>
        <ecNumber evidence="8">1.21.98.4</ecNumber>
    </recommendedName>
    <alternativeName>
        <fullName evidence="8">Coenzyme PQQ synthesis protein E</fullName>
    </alternativeName>
</protein>
<evidence type="ECO:0000256" key="8">
    <source>
        <dbReference type="HAMAP-Rule" id="MF_00660"/>
    </source>
</evidence>
<comment type="subunit">
    <text evidence="8">Interacts with PqqD. The interaction is necessary for activity of PqqE.</text>
</comment>
<keyword evidence="4 8" id="KW-0884">PQQ biosynthesis</keyword>
<dbReference type="InterPro" id="IPR017200">
    <property type="entry name" value="PqqE-like"/>
</dbReference>
<keyword evidence="7 8" id="KW-0411">Iron-sulfur</keyword>
<dbReference type="NCBIfam" id="TIGR04085">
    <property type="entry name" value="rSAM_more_4Fe4S"/>
    <property type="match status" value="1"/>
</dbReference>
<dbReference type="InterPro" id="IPR013785">
    <property type="entry name" value="Aldolase_TIM"/>
</dbReference>
<comment type="cofactor">
    <cofactor evidence="8">
        <name>[4Fe-4S] cluster</name>
        <dbReference type="ChEBI" id="CHEBI:49883"/>
    </cofactor>
    <text evidence="8">Binds 1 [4Fe-4S] cluster. The cluster is coordinated with 3 cysteines and an exchangeable S-adenosyl-L-methionine.</text>
</comment>
<dbReference type="InterPro" id="IPR023885">
    <property type="entry name" value="4Fe4S-binding_SPASM_dom"/>
</dbReference>